<name>A0ABV4BL66_9CLOT</name>
<comment type="caution">
    <text evidence="12">The sequence shown here is derived from an EMBL/GenBank/DDBJ whole genome shotgun (WGS) entry which is preliminary data.</text>
</comment>
<comment type="function">
    <text evidence="2">Purine nucleoside enzyme that catalyzes the phosphorolysis of adenosine and inosine nucleosides, yielding D-ribose 1-phosphate and the respective free bases, adenine and hypoxanthine. Also catalyzes the phosphorolysis of S-methyl-5'-thioadenosine into adenine and S-methyl-5-thio-alpha-D-ribose 1-phosphate. Also has adenosine deaminase activity.</text>
</comment>
<keyword evidence="7" id="KW-0862">Zinc</keyword>
<protein>
    <recommendedName>
        <fullName evidence="11">Purine nucleoside phosphorylase</fullName>
    </recommendedName>
</protein>
<dbReference type="PANTHER" id="PTHR30616">
    <property type="entry name" value="UNCHARACTERIZED PROTEIN YFIH"/>
    <property type="match status" value="1"/>
</dbReference>
<comment type="catalytic activity">
    <reaction evidence="8">
        <text>adenosine + H2O + H(+) = inosine + NH4(+)</text>
        <dbReference type="Rhea" id="RHEA:24408"/>
        <dbReference type="ChEBI" id="CHEBI:15377"/>
        <dbReference type="ChEBI" id="CHEBI:15378"/>
        <dbReference type="ChEBI" id="CHEBI:16335"/>
        <dbReference type="ChEBI" id="CHEBI:17596"/>
        <dbReference type="ChEBI" id="CHEBI:28938"/>
        <dbReference type="EC" id="3.5.4.4"/>
    </reaction>
    <physiologicalReaction direction="left-to-right" evidence="8">
        <dbReference type="Rhea" id="RHEA:24409"/>
    </physiologicalReaction>
</comment>
<comment type="catalytic activity">
    <reaction evidence="9">
        <text>adenosine + phosphate = alpha-D-ribose 1-phosphate + adenine</text>
        <dbReference type="Rhea" id="RHEA:27642"/>
        <dbReference type="ChEBI" id="CHEBI:16335"/>
        <dbReference type="ChEBI" id="CHEBI:16708"/>
        <dbReference type="ChEBI" id="CHEBI:43474"/>
        <dbReference type="ChEBI" id="CHEBI:57720"/>
        <dbReference type="EC" id="2.4.2.1"/>
    </reaction>
    <physiologicalReaction direction="left-to-right" evidence="9">
        <dbReference type="Rhea" id="RHEA:27643"/>
    </physiologicalReaction>
</comment>
<comment type="catalytic activity">
    <reaction evidence="10">
        <text>S-methyl-5'-thioadenosine + phosphate = 5-(methylsulfanyl)-alpha-D-ribose 1-phosphate + adenine</text>
        <dbReference type="Rhea" id="RHEA:11852"/>
        <dbReference type="ChEBI" id="CHEBI:16708"/>
        <dbReference type="ChEBI" id="CHEBI:17509"/>
        <dbReference type="ChEBI" id="CHEBI:43474"/>
        <dbReference type="ChEBI" id="CHEBI:58533"/>
        <dbReference type="EC" id="2.4.2.28"/>
    </reaction>
    <physiologicalReaction direction="left-to-right" evidence="10">
        <dbReference type="Rhea" id="RHEA:11853"/>
    </physiologicalReaction>
</comment>
<dbReference type="EMBL" id="JBGEWD010000003">
    <property type="protein sequence ID" value="MEY7999541.1"/>
    <property type="molecule type" value="Genomic_DNA"/>
</dbReference>
<evidence type="ECO:0000256" key="7">
    <source>
        <dbReference type="ARBA" id="ARBA00022833"/>
    </source>
</evidence>
<organism evidence="12 13">
    <name type="scientific">Clostridium moutaii</name>
    <dbReference type="NCBI Taxonomy" id="3240932"/>
    <lineage>
        <taxon>Bacteria</taxon>
        <taxon>Bacillati</taxon>
        <taxon>Bacillota</taxon>
        <taxon>Clostridia</taxon>
        <taxon>Eubacteriales</taxon>
        <taxon>Clostridiaceae</taxon>
        <taxon>Clostridium</taxon>
    </lineage>
</organism>
<evidence type="ECO:0000313" key="12">
    <source>
        <dbReference type="EMBL" id="MEY7999541.1"/>
    </source>
</evidence>
<keyword evidence="13" id="KW-1185">Reference proteome</keyword>
<dbReference type="InterPro" id="IPR038371">
    <property type="entry name" value="Cu_polyphenol_OxRdtase_sf"/>
</dbReference>
<dbReference type="Proteomes" id="UP001564657">
    <property type="component" value="Unassembled WGS sequence"/>
</dbReference>
<comment type="similarity">
    <text evidence="3 11">Belongs to the purine nucleoside phosphorylase YfiH/LACC1 family.</text>
</comment>
<dbReference type="Pfam" id="PF02578">
    <property type="entry name" value="Cu-oxidase_4"/>
    <property type="match status" value="1"/>
</dbReference>
<dbReference type="Gene3D" id="3.60.140.10">
    <property type="entry name" value="CNF1/YfiH-like putative cysteine hydrolases"/>
    <property type="match status" value="1"/>
</dbReference>
<dbReference type="CDD" id="cd16833">
    <property type="entry name" value="YfiH"/>
    <property type="match status" value="1"/>
</dbReference>
<evidence type="ECO:0000256" key="10">
    <source>
        <dbReference type="ARBA" id="ARBA00049893"/>
    </source>
</evidence>
<dbReference type="InterPro" id="IPR011324">
    <property type="entry name" value="Cytotoxic_necrot_fac-like_cat"/>
</dbReference>
<evidence type="ECO:0000256" key="2">
    <source>
        <dbReference type="ARBA" id="ARBA00003215"/>
    </source>
</evidence>
<sequence>MKKFAIGPYEFISVDFQGAKAVFSTAKNNLNFNKAENSGKRNIENLKNWFELKNVGYLNQVHGCKVIDYNNEMEDGDGIITNKPYTAVGVFNADCVPVLIYDKKEKVIAAVHSGWKGTLACIVSKAIEKLQRDFKSKPENLQVCVGPHIHSCCYEVGEELIDKFKNSSFYRGKDISEGRNLDLKKCILYQLQEKGVKEKNINYLDICTVCDGEFQLYSYRRDKNTGRMFSFIYLNPLAE</sequence>
<dbReference type="NCBIfam" id="TIGR00726">
    <property type="entry name" value="peptidoglycan editing factor PgeF"/>
    <property type="match status" value="1"/>
</dbReference>
<keyword evidence="4" id="KW-0808">Transferase</keyword>
<comment type="catalytic activity">
    <reaction evidence="1">
        <text>inosine + phosphate = alpha-D-ribose 1-phosphate + hypoxanthine</text>
        <dbReference type="Rhea" id="RHEA:27646"/>
        <dbReference type="ChEBI" id="CHEBI:17368"/>
        <dbReference type="ChEBI" id="CHEBI:17596"/>
        <dbReference type="ChEBI" id="CHEBI:43474"/>
        <dbReference type="ChEBI" id="CHEBI:57720"/>
        <dbReference type="EC" id="2.4.2.1"/>
    </reaction>
    <physiologicalReaction direction="left-to-right" evidence="1">
        <dbReference type="Rhea" id="RHEA:27647"/>
    </physiologicalReaction>
</comment>
<reference evidence="12 13" key="1">
    <citation type="submission" date="2024-08" db="EMBL/GenBank/DDBJ databases">
        <title>Clostridium lapicellarii sp. nov., and Clostridium renhuaiense sp. nov., two species isolated from the mud in a fermentation cellar used for producing sauce-flavour Chinese liquors.</title>
        <authorList>
            <person name="Yang F."/>
            <person name="Wang H."/>
            <person name="Chen L.Q."/>
            <person name="Zhou N."/>
            <person name="Lu J.J."/>
            <person name="Pu X.X."/>
            <person name="Wan B."/>
            <person name="Wang L."/>
            <person name="Liu S.J."/>
        </authorList>
    </citation>
    <scope>NUCLEOTIDE SEQUENCE [LARGE SCALE GENOMIC DNA]</scope>
    <source>
        <strain evidence="12 13">MT-5</strain>
    </source>
</reference>
<dbReference type="PANTHER" id="PTHR30616:SF2">
    <property type="entry name" value="PURINE NUCLEOSIDE PHOSPHORYLASE LACC1"/>
    <property type="match status" value="1"/>
</dbReference>
<evidence type="ECO:0000256" key="5">
    <source>
        <dbReference type="ARBA" id="ARBA00022723"/>
    </source>
</evidence>
<dbReference type="SUPFAM" id="SSF64438">
    <property type="entry name" value="CNF1/YfiH-like putative cysteine hydrolases"/>
    <property type="match status" value="1"/>
</dbReference>
<accession>A0ABV4BL66</accession>
<dbReference type="RefSeq" id="WP_369703428.1">
    <property type="nucleotide sequence ID" value="NZ_JBGEWD010000003.1"/>
</dbReference>
<evidence type="ECO:0000256" key="9">
    <source>
        <dbReference type="ARBA" id="ARBA00048968"/>
    </source>
</evidence>
<evidence type="ECO:0000256" key="3">
    <source>
        <dbReference type="ARBA" id="ARBA00007353"/>
    </source>
</evidence>
<evidence type="ECO:0000313" key="13">
    <source>
        <dbReference type="Proteomes" id="UP001564657"/>
    </source>
</evidence>
<evidence type="ECO:0000256" key="11">
    <source>
        <dbReference type="RuleBase" id="RU361274"/>
    </source>
</evidence>
<evidence type="ECO:0000256" key="6">
    <source>
        <dbReference type="ARBA" id="ARBA00022801"/>
    </source>
</evidence>
<gene>
    <name evidence="12" type="primary">pgeF</name>
    <name evidence="12" type="ORF">AB8U03_04880</name>
</gene>
<evidence type="ECO:0000256" key="8">
    <source>
        <dbReference type="ARBA" id="ARBA00047989"/>
    </source>
</evidence>
<proteinExistence type="inferred from homology"/>
<keyword evidence="6" id="KW-0378">Hydrolase</keyword>
<evidence type="ECO:0000256" key="4">
    <source>
        <dbReference type="ARBA" id="ARBA00022679"/>
    </source>
</evidence>
<evidence type="ECO:0000256" key="1">
    <source>
        <dbReference type="ARBA" id="ARBA00000553"/>
    </source>
</evidence>
<dbReference type="InterPro" id="IPR003730">
    <property type="entry name" value="Cu_polyphenol_OxRdtase"/>
</dbReference>
<keyword evidence="5" id="KW-0479">Metal-binding</keyword>